<dbReference type="AlphaFoldDB" id="A0A4P7UM13"/>
<sequence>MRESPRLGTASLAQLSCAHGATARQRLAALPPAQPPVKIAELLRKADLPDGSRLLRTHHGREPFVLRIPKRF</sequence>
<name>A0A4P7UM13_DESDE</name>
<dbReference type="EMBL" id="CP036295">
    <property type="protein sequence ID" value="QCC85741.1"/>
    <property type="molecule type" value="Genomic_DNA"/>
</dbReference>
<evidence type="ECO:0000313" key="1">
    <source>
        <dbReference type="EMBL" id="QCC85741.1"/>
    </source>
</evidence>
<reference evidence="1 2" key="1">
    <citation type="submission" date="2019-02" db="EMBL/GenBank/DDBJ databases">
        <title>Complete Genome Sequence of Desulfovibrio desulfuricans IC1, a Sulfonate Utilizing Anaerobe.</title>
        <authorList>
            <person name="Day L.A."/>
            <person name="De Leon K.B."/>
            <person name="Wall J.D."/>
        </authorList>
    </citation>
    <scope>NUCLEOTIDE SEQUENCE [LARGE SCALE GENOMIC DNA]</scope>
    <source>
        <strain evidence="1 2">IC1</strain>
    </source>
</reference>
<dbReference type="RefSeq" id="WP_136399882.1">
    <property type="nucleotide sequence ID" value="NZ_CP036295.1"/>
</dbReference>
<evidence type="ECO:0000313" key="2">
    <source>
        <dbReference type="Proteomes" id="UP000297065"/>
    </source>
</evidence>
<dbReference type="Proteomes" id="UP000297065">
    <property type="component" value="Chromosome"/>
</dbReference>
<organism evidence="1 2">
    <name type="scientific">Desulfovibrio desulfuricans</name>
    <dbReference type="NCBI Taxonomy" id="876"/>
    <lineage>
        <taxon>Bacteria</taxon>
        <taxon>Pseudomonadati</taxon>
        <taxon>Thermodesulfobacteriota</taxon>
        <taxon>Desulfovibrionia</taxon>
        <taxon>Desulfovibrionales</taxon>
        <taxon>Desulfovibrionaceae</taxon>
        <taxon>Desulfovibrio</taxon>
    </lineage>
</organism>
<proteinExistence type="predicted"/>
<gene>
    <name evidence="1" type="ORF">DDIC_07610</name>
</gene>
<accession>A0A4P7UM13</accession>
<protein>
    <submittedName>
        <fullName evidence="1">Uncharacterized protein</fullName>
    </submittedName>
</protein>